<dbReference type="PANTHER" id="PTHR33376:SF15">
    <property type="entry name" value="BLL6794 PROTEIN"/>
    <property type="match status" value="1"/>
</dbReference>
<dbReference type="Pfam" id="PF03480">
    <property type="entry name" value="DctP"/>
    <property type="match status" value="1"/>
</dbReference>
<name>A0A6L6XSL1_9ACTN</name>
<dbReference type="PANTHER" id="PTHR33376">
    <property type="match status" value="1"/>
</dbReference>
<keyword evidence="1" id="KW-0732">Signal</keyword>
<sequence>MTYRATRPYLRGMRLPRRGTVSLTGLTLALASVATGCAEPVDGPSLVLSLASPDAATEPNGPAINQFVREVERRSGGTMRIEVAWDVTPEGVEDWDQVIAEGVARGDYDLGLVPSRAWDVLGVTSLQALNTPFLIDSDEAMRAVVASDLRPDLLAGLEVAGVTGIDLWPSEMRRFFGLGAPLLSPAEFRGVDIRSPTSRTVSGLLDALGANVVQTARGASGQRGLESSFAIAGVGAVATGNVVPFAKLETLVADDALRSRLQPGQWRVLVESAAATRREQLESFPTDEESARSFCRKGDEIVAATPGDVSAFEKVGQRVRSELERDPATARLIAAIEDVVATVPTATAITKCPDRGSEPAVAGDDVRALDGIYVARVHRRDLLEAGVTDRGQLRDNTGLFTWTLDAGSWQYQQAADHYRSTDEQYGQYAYEAGRLTLYWGSEEVITARLTIDRDGTIHFSDLHDNLPELQKATEGFFGQPWRRIADLPD</sequence>
<proteinExistence type="predicted"/>
<dbReference type="Gene3D" id="3.40.190.170">
    <property type="entry name" value="Bacterial extracellular solute-binding protein, family 7"/>
    <property type="match status" value="1"/>
</dbReference>
<keyword evidence="3" id="KW-1185">Reference proteome</keyword>
<accession>A0A6L6XSL1</accession>
<evidence type="ECO:0000256" key="1">
    <source>
        <dbReference type="ARBA" id="ARBA00022729"/>
    </source>
</evidence>
<dbReference type="InterPro" id="IPR038404">
    <property type="entry name" value="TRAP_DctP_sf"/>
</dbReference>
<dbReference type="AlphaFoldDB" id="A0A6L6XSL1"/>
<dbReference type="Proteomes" id="UP000473525">
    <property type="component" value="Unassembled WGS sequence"/>
</dbReference>
<organism evidence="2 3">
    <name type="scientific">Nocardioides agri</name>
    <dbReference type="NCBI Taxonomy" id="2682843"/>
    <lineage>
        <taxon>Bacteria</taxon>
        <taxon>Bacillati</taxon>
        <taxon>Actinomycetota</taxon>
        <taxon>Actinomycetes</taxon>
        <taxon>Propionibacteriales</taxon>
        <taxon>Nocardioidaceae</taxon>
        <taxon>Nocardioides</taxon>
    </lineage>
</organism>
<evidence type="ECO:0000313" key="3">
    <source>
        <dbReference type="Proteomes" id="UP000473525"/>
    </source>
</evidence>
<protein>
    <recommendedName>
        <fullName evidence="4">TRAP transporter substrate-binding protein DctP</fullName>
    </recommendedName>
</protein>
<evidence type="ECO:0008006" key="4">
    <source>
        <dbReference type="Google" id="ProtNLM"/>
    </source>
</evidence>
<evidence type="ECO:0000313" key="2">
    <source>
        <dbReference type="EMBL" id="MVQ49466.1"/>
    </source>
</evidence>
<comment type="caution">
    <text evidence="2">The sequence shown here is derived from an EMBL/GenBank/DDBJ whole genome shotgun (WGS) entry which is preliminary data.</text>
</comment>
<gene>
    <name evidence="2" type="ORF">GON03_09750</name>
</gene>
<reference evidence="2 3" key="1">
    <citation type="submission" date="2019-12" db="EMBL/GenBank/DDBJ databases">
        <authorList>
            <person name="Huq M.A."/>
        </authorList>
    </citation>
    <scope>NUCLEOTIDE SEQUENCE [LARGE SCALE GENOMIC DNA]</scope>
    <source>
        <strain evidence="2 3">MAH-18</strain>
    </source>
</reference>
<dbReference type="GO" id="GO:0055085">
    <property type="term" value="P:transmembrane transport"/>
    <property type="evidence" value="ECO:0007669"/>
    <property type="project" value="InterPro"/>
</dbReference>
<dbReference type="EMBL" id="WSEK01000004">
    <property type="protein sequence ID" value="MVQ49466.1"/>
    <property type="molecule type" value="Genomic_DNA"/>
</dbReference>
<dbReference type="InterPro" id="IPR018389">
    <property type="entry name" value="DctP_fam"/>
</dbReference>